<evidence type="ECO:0000256" key="17">
    <source>
        <dbReference type="SAM" id="MobiDB-lite"/>
    </source>
</evidence>
<dbReference type="CDD" id="cd02754">
    <property type="entry name" value="MopB_Nitrate-R-NapA-like"/>
    <property type="match status" value="1"/>
</dbReference>
<evidence type="ECO:0000256" key="13">
    <source>
        <dbReference type="ARBA" id="ARBA00023002"/>
    </source>
</evidence>
<evidence type="ECO:0000313" key="22">
    <source>
        <dbReference type="Proteomes" id="UP000609323"/>
    </source>
</evidence>
<dbReference type="Pfam" id="PF00667">
    <property type="entry name" value="FAD_binding_1"/>
    <property type="match status" value="1"/>
</dbReference>
<dbReference type="SUPFAM" id="SSF50692">
    <property type="entry name" value="ADC-like"/>
    <property type="match status" value="1"/>
</dbReference>
<dbReference type="EMBL" id="BMHF01000013">
    <property type="protein sequence ID" value="GGA45099.1"/>
    <property type="molecule type" value="Genomic_DNA"/>
</dbReference>
<keyword evidence="8" id="KW-0285">Flavoprotein</keyword>
<evidence type="ECO:0000259" key="18">
    <source>
        <dbReference type="PROSITE" id="PS50902"/>
    </source>
</evidence>
<dbReference type="InterPro" id="IPR029039">
    <property type="entry name" value="Flavoprotein-like_sf"/>
</dbReference>
<comment type="similarity">
    <text evidence="5">Belongs to the prokaryotic molybdopterin-containing oxidoreductase family. NasA/NapA/NarB subfamily.</text>
</comment>
<dbReference type="InterPro" id="IPR001709">
    <property type="entry name" value="Flavoprot_Pyr_Nucl_cyt_Rdtase"/>
</dbReference>
<evidence type="ECO:0000256" key="6">
    <source>
        <dbReference type="ARBA" id="ARBA00022485"/>
    </source>
</evidence>
<dbReference type="InterPro" id="IPR009010">
    <property type="entry name" value="Asp_de-COase-like_dom_sf"/>
</dbReference>
<keyword evidence="16" id="KW-0534">Nitrate assimilation</keyword>
<dbReference type="InterPro" id="IPR041957">
    <property type="entry name" value="CT_Nitrate-R-NapA-like"/>
</dbReference>
<gene>
    <name evidence="21" type="ORF">GCM10010917_32980</name>
</gene>
<evidence type="ECO:0000256" key="10">
    <source>
        <dbReference type="ARBA" id="ARBA00022723"/>
    </source>
</evidence>
<dbReference type="CDD" id="cd02791">
    <property type="entry name" value="MopB_CT_Nitrate-R-NapA-like"/>
    <property type="match status" value="1"/>
</dbReference>
<feature type="domain" description="Flavodoxin-like" evidence="18">
    <location>
        <begin position="847"/>
        <end position="985"/>
    </location>
</feature>
<dbReference type="InterPro" id="IPR050123">
    <property type="entry name" value="Prok_molybdopt-oxidoreductase"/>
</dbReference>
<feature type="domain" description="4Fe-4S Mo/W bis-MGD-type" evidence="20">
    <location>
        <begin position="3"/>
        <end position="59"/>
    </location>
</feature>
<keyword evidence="14" id="KW-0408">Iron</keyword>
<name>A0ABQ1GKB6_9BACL</name>
<accession>A0ABQ1GKB6</accession>
<dbReference type="Gene3D" id="2.40.40.20">
    <property type="match status" value="1"/>
</dbReference>
<dbReference type="NCBIfam" id="NF004859">
    <property type="entry name" value="PRK06214.1"/>
    <property type="match status" value="1"/>
</dbReference>
<dbReference type="InterPro" id="IPR027467">
    <property type="entry name" value="MopterinOxRdtase_cofactor_BS"/>
</dbReference>
<comment type="cofactor">
    <cofactor evidence="4">
        <name>FAD</name>
        <dbReference type="ChEBI" id="CHEBI:57692"/>
    </cofactor>
</comment>
<evidence type="ECO:0000256" key="11">
    <source>
        <dbReference type="ARBA" id="ARBA00022827"/>
    </source>
</evidence>
<reference evidence="22" key="1">
    <citation type="journal article" date="2019" name="Int. J. Syst. Evol. Microbiol.">
        <title>The Global Catalogue of Microorganisms (GCM) 10K type strain sequencing project: providing services to taxonomists for standard genome sequencing and annotation.</title>
        <authorList>
            <consortium name="The Broad Institute Genomics Platform"/>
            <consortium name="The Broad Institute Genome Sequencing Center for Infectious Disease"/>
            <person name="Wu L."/>
            <person name="Ma J."/>
        </authorList>
    </citation>
    <scope>NUCLEOTIDE SEQUENCE [LARGE SCALE GENOMIC DNA]</scope>
    <source>
        <strain evidence="22">CGMCC 1.15044</strain>
    </source>
</reference>
<evidence type="ECO:0000256" key="2">
    <source>
        <dbReference type="ARBA" id="ARBA00001942"/>
    </source>
</evidence>
<proteinExistence type="inferred from homology"/>
<evidence type="ECO:0000313" key="21">
    <source>
        <dbReference type="EMBL" id="GGA45099.1"/>
    </source>
</evidence>
<comment type="cofactor">
    <cofactor evidence="3">
        <name>[4Fe-4S] cluster</name>
        <dbReference type="ChEBI" id="CHEBI:49883"/>
    </cofactor>
</comment>
<comment type="caution">
    <text evidence="21">The sequence shown here is derived from an EMBL/GenBank/DDBJ whole genome shotgun (WGS) entry which is preliminary data.</text>
</comment>
<keyword evidence="22" id="KW-1185">Reference proteome</keyword>
<dbReference type="CDD" id="cd06199">
    <property type="entry name" value="SiR"/>
    <property type="match status" value="1"/>
</dbReference>
<dbReference type="PROSITE" id="PS51384">
    <property type="entry name" value="FAD_FR"/>
    <property type="match status" value="1"/>
</dbReference>
<feature type="region of interest" description="Disordered" evidence="17">
    <location>
        <begin position="814"/>
        <end position="833"/>
    </location>
</feature>
<dbReference type="PANTHER" id="PTHR43105">
    <property type="entry name" value="RESPIRATORY NITRATE REDUCTASE"/>
    <property type="match status" value="1"/>
</dbReference>
<keyword evidence="6" id="KW-0004">4Fe-4S</keyword>
<dbReference type="InterPro" id="IPR006656">
    <property type="entry name" value="Mopterin_OxRdtase"/>
</dbReference>
<comment type="cofactor">
    <cofactor evidence="2">
        <name>Mo-bis(molybdopterin guanine dinucleotide)</name>
        <dbReference type="ChEBI" id="CHEBI:60539"/>
    </cofactor>
</comment>
<dbReference type="Pfam" id="PF00384">
    <property type="entry name" value="Molybdopterin"/>
    <property type="match status" value="1"/>
</dbReference>
<dbReference type="InterPro" id="IPR001433">
    <property type="entry name" value="OxRdtase_FAD/NAD-bd"/>
</dbReference>
<dbReference type="PROSITE" id="PS00551">
    <property type="entry name" value="MOLYBDOPTERIN_PROK_1"/>
    <property type="match status" value="1"/>
</dbReference>
<evidence type="ECO:0000256" key="4">
    <source>
        <dbReference type="ARBA" id="ARBA00001974"/>
    </source>
</evidence>
<evidence type="ECO:0000256" key="5">
    <source>
        <dbReference type="ARBA" id="ARBA00008747"/>
    </source>
</evidence>
<evidence type="ECO:0000256" key="3">
    <source>
        <dbReference type="ARBA" id="ARBA00001966"/>
    </source>
</evidence>
<feature type="domain" description="FAD-binding FR-type" evidence="19">
    <location>
        <begin position="1043"/>
        <end position="1273"/>
    </location>
</feature>
<evidence type="ECO:0000256" key="15">
    <source>
        <dbReference type="ARBA" id="ARBA00023014"/>
    </source>
</evidence>
<dbReference type="Gene3D" id="3.40.50.80">
    <property type="entry name" value="Nucleotide-binding domain of ferredoxin-NADP reductase (FNR) module"/>
    <property type="match status" value="1"/>
</dbReference>
<dbReference type="InterPro" id="IPR023173">
    <property type="entry name" value="NADPH_Cyt_P450_Rdtase_alpha"/>
</dbReference>
<dbReference type="RefSeq" id="WP_094092718.1">
    <property type="nucleotide sequence ID" value="NZ_BMHF01000013.1"/>
</dbReference>
<keyword evidence="11" id="KW-0274">FAD</keyword>
<evidence type="ECO:0000256" key="1">
    <source>
        <dbReference type="ARBA" id="ARBA00001917"/>
    </source>
</evidence>
<evidence type="ECO:0000256" key="16">
    <source>
        <dbReference type="ARBA" id="ARBA00023063"/>
    </source>
</evidence>
<dbReference type="InterPro" id="IPR006963">
    <property type="entry name" value="Mopterin_OxRdtase_4Fe-4S_dom"/>
</dbReference>
<dbReference type="SUPFAM" id="SSF52343">
    <property type="entry name" value="Ferredoxin reductase-like, C-terminal NADP-linked domain"/>
    <property type="match status" value="1"/>
</dbReference>
<evidence type="ECO:0000256" key="8">
    <source>
        <dbReference type="ARBA" id="ARBA00022630"/>
    </source>
</evidence>
<dbReference type="PROSITE" id="PS50902">
    <property type="entry name" value="FLAVODOXIN_LIKE"/>
    <property type="match status" value="1"/>
</dbReference>
<dbReference type="Gene3D" id="2.20.25.90">
    <property type="entry name" value="ADC-like domains"/>
    <property type="match status" value="1"/>
</dbReference>
<dbReference type="PRINTS" id="PR00369">
    <property type="entry name" value="FLAVODOXIN"/>
</dbReference>
<evidence type="ECO:0000256" key="12">
    <source>
        <dbReference type="ARBA" id="ARBA00022857"/>
    </source>
</evidence>
<dbReference type="InterPro" id="IPR017938">
    <property type="entry name" value="Riboflavin_synthase-like_b-brl"/>
</dbReference>
<dbReference type="Pfam" id="PF04879">
    <property type="entry name" value="Molybdop_Fe4S4"/>
    <property type="match status" value="1"/>
</dbReference>
<keyword evidence="15" id="KW-0411">Iron-sulfur</keyword>
<evidence type="ECO:0000259" key="19">
    <source>
        <dbReference type="PROSITE" id="PS51384"/>
    </source>
</evidence>
<dbReference type="Proteomes" id="UP000609323">
    <property type="component" value="Unassembled WGS sequence"/>
</dbReference>
<dbReference type="InterPro" id="IPR006657">
    <property type="entry name" value="MoPterin_dinucl-bd_dom"/>
</dbReference>
<dbReference type="InterPro" id="IPR008254">
    <property type="entry name" value="Flavodoxin/NO_synth"/>
</dbReference>
<dbReference type="PANTHER" id="PTHR43105:SF9">
    <property type="entry name" value="NADPH-FE(3+) OXIDOREDUCTASE SUBUNIT ALPHA"/>
    <property type="match status" value="1"/>
</dbReference>
<keyword evidence="10" id="KW-0479">Metal-binding</keyword>
<dbReference type="InterPro" id="IPR039261">
    <property type="entry name" value="FNR_nucleotide-bd"/>
</dbReference>
<dbReference type="Gene3D" id="3.40.50.740">
    <property type="match status" value="1"/>
</dbReference>
<evidence type="ECO:0000256" key="9">
    <source>
        <dbReference type="ARBA" id="ARBA00022643"/>
    </source>
</evidence>
<dbReference type="InterPro" id="IPR003097">
    <property type="entry name" value="CysJ-like_FAD-binding"/>
</dbReference>
<dbReference type="Gene3D" id="2.40.30.10">
    <property type="entry name" value="Translation factors"/>
    <property type="match status" value="1"/>
</dbReference>
<dbReference type="Pfam" id="PF00258">
    <property type="entry name" value="Flavodoxin_1"/>
    <property type="match status" value="1"/>
</dbReference>
<dbReference type="SUPFAM" id="SSF52218">
    <property type="entry name" value="Flavoproteins"/>
    <property type="match status" value="1"/>
</dbReference>
<dbReference type="Gene3D" id="3.40.228.10">
    <property type="entry name" value="Dimethylsulfoxide Reductase, domain 2"/>
    <property type="match status" value="1"/>
</dbReference>
<keyword evidence="12" id="KW-0521">NADP</keyword>
<keyword evidence="13" id="KW-0560">Oxidoreductase</keyword>
<dbReference type="Pfam" id="PF00175">
    <property type="entry name" value="NAD_binding_1"/>
    <property type="match status" value="1"/>
</dbReference>
<keyword evidence="7" id="KW-0500">Molybdenum</keyword>
<sequence length="1424" mass="156009">MSIRQVRSVCPYCGVGCGMIMEVKDNQIVQIKGDPDHPANRGRLCTKGSTAAIPLQDPGRLSSAFLRRSRMSAPEPIGMDEAIAETAERLNQILREHGPDAVSFYVSGQMSLEAQYLINKLAKGFIRTSNIEANSRLCMASAASGYKLSLGADGPPGSYDDLDQADLFFVSGANMADCHPILFLRMMDRVKSGAKLIVVDPRRTATADKADLFLPIKPGSDLALLNGLLYLLLQNGAIDESFISDHTVGFEAMPGFLEDYHPQKVSEWTGIPEEDIRKAADWIGRSSNWMSLWTMGLNQSTHGTWHTNAICNLHLATGAICRPGSGPFSLTGQPNAMGGREMGYMGPGLPGQRSLLDEADREHAEQLWSLPRGSIRTEVQAGTVSMFERMTAGEIKACWIICTNPAATVPHRRKVLEGLQAAELVISQDAFFETETNRYADLMLPAALWAEGEGVMVNSERNVTLMQQAVEPPGDALPDWQIIARVACAMGFGEAFSYASAGDVYAEIQEAWNPATGYDLRGAGYSRLREGSMQWPCSPDDPQKRNPIRYLSLSPPAEKQPSLQFPTEHGRAVFWARPYLPPVEKTDKDYPFVLNTGRVQHQWHTLTKTGKVAKLNKLNPGPFVEIHQEDARQLHIQERDLVEIASRRGSAVLPAVITDRVQRGSCFAPIHWNDLFGSRLAINEVTIDAVDPISLQPELKYCAVSLVKAEVQPSPPDVPEPLHSPVLSSEGGYQEKMLVMADLLGFRPSQKIEWTENEQAYISGFLQGLGGQASSKPVPSLPPSADMNPVKRAWVNGLLAGLFTEEPAQAGTLTLDRPGSDPSSVTGQSGLRAAAAVTPPSAAGRSITLVWASQTGNAEEAANYCAGKLREKGMDVQLIGMDEITAAELKQKSLVLFAASTFGAGDPPDQGAAFFQALKADVAPRLDHLSYAVLALGDSSYDSFSEFGRNLDERLHELGAKRLLECACCDGGYQDTADQWLSRITPGLINAQGALQLEATPELGSSQPAASGRLQSPAGASVQSAAQSAAAAEAAEPAGYSRQKPFRARLLVNRLLNQPGSRKETRQYAFDLSGSGLTYEAGDALGIWPSNCPQLVQELLELLGLAGTDEIIVNRQPLTLRDALLHHYDIERVTPGMLDYIRTHSRGQQQFRPNDSLHDSLNDYDALNGSLHADSPNHWLRERQLIDLLQAFPAAVSPSEWALHLRPLQPRLYSISSSSRKYPDEVHITVSTVRYELAGRARKGVCSTFLADRLQSGGEVPLFIHKNAHFRPPASPSSDIIMIGPGTGIAPFRGFLQEREAIRATGRSWLFFGEQHAALDFYYQDELEAYRNNHLLHRLDTAFSRDQPEKVYVQHKMAEHGAELWSWLDGGAYVYVCGDAAEMAHSVDQTLLEIIRKHGGLTAEQANQYLQDLKRSKRYCKDVY</sequence>
<keyword evidence="9" id="KW-0288">FMN</keyword>
<evidence type="ECO:0000259" key="20">
    <source>
        <dbReference type="PROSITE" id="PS51669"/>
    </source>
</evidence>
<evidence type="ECO:0000256" key="7">
    <source>
        <dbReference type="ARBA" id="ARBA00022505"/>
    </source>
</evidence>
<dbReference type="SUPFAM" id="SSF53706">
    <property type="entry name" value="Formate dehydrogenase/DMSO reductase, domains 1-3"/>
    <property type="match status" value="1"/>
</dbReference>
<dbReference type="SMART" id="SM00926">
    <property type="entry name" value="Molybdop_Fe4S4"/>
    <property type="match status" value="1"/>
</dbReference>
<dbReference type="Gene3D" id="3.40.50.360">
    <property type="match status" value="1"/>
</dbReference>
<evidence type="ECO:0000256" key="14">
    <source>
        <dbReference type="ARBA" id="ARBA00023004"/>
    </source>
</evidence>
<protein>
    <submittedName>
        <fullName evidence="21">Nitrate/sulfite reductase</fullName>
    </submittedName>
</protein>
<dbReference type="Gene3D" id="1.20.990.10">
    <property type="entry name" value="NADPH-cytochrome p450 Reductase, Chain A, domain 3"/>
    <property type="match status" value="1"/>
</dbReference>
<dbReference type="InterPro" id="IPR001094">
    <property type="entry name" value="Flavdoxin-like"/>
</dbReference>
<comment type="cofactor">
    <cofactor evidence="1">
        <name>FMN</name>
        <dbReference type="ChEBI" id="CHEBI:58210"/>
    </cofactor>
</comment>
<dbReference type="PROSITE" id="PS51669">
    <property type="entry name" value="4FE4S_MOW_BIS_MGD"/>
    <property type="match status" value="1"/>
</dbReference>
<organism evidence="21 22">
    <name type="scientific">Paenibacillus physcomitrellae</name>
    <dbReference type="NCBI Taxonomy" id="1619311"/>
    <lineage>
        <taxon>Bacteria</taxon>
        <taxon>Bacillati</taxon>
        <taxon>Bacillota</taxon>
        <taxon>Bacilli</taxon>
        <taxon>Bacillales</taxon>
        <taxon>Paenibacillaceae</taxon>
        <taxon>Paenibacillus</taxon>
    </lineage>
</organism>
<dbReference type="SUPFAM" id="SSF63380">
    <property type="entry name" value="Riboflavin synthase domain-like"/>
    <property type="match status" value="1"/>
</dbReference>
<dbReference type="InterPro" id="IPR017927">
    <property type="entry name" value="FAD-bd_FR_type"/>
</dbReference>
<dbReference type="Pfam" id="PF01568">
    <property type="entry name" value="Molydop_binding"/>
    <property type="match status" value="1"/>
</dbReference>
<dbReference type="PRINTS" id="PR00371">
    <property type="entry name" value="FPNCR"/>
</dbReference>